<evidence type="ECO:0000313" key="2">
    <source>
        <dbReference type="Proteomes" id="UP000287896"/>
    </source>
</evidence>
<proteinExistence type="predicted"/>
<organism evidence="1 2">
    <name type="scientific">Bacillus phage pW2</name>
    <dbReference type="NCBI Taxonomy" id="2500559"/>
    <lineage>
        <taxon>Viruses</taxon>
        <taxon>Duplodnaviria</taxon>
        <taxon>Heunggongvirae</taxon>
        <taxon>Uroviricota</taxon>
        <taxon>Caudoviricetes</taxon>
        <taxon>Joanripponvirinae</taxon>
        <taxon>Sophritavirus</taxon>
        <taxon>Sophritavirus pW2</taxon>
    </lineage>
</organism>
<name>A0A3Q9R7F5_9CAUD</name>
<gene>
    <name evidence="1" type="ORF">pW2_109</name>
</gene>
<sequence length="188" mass="21870">MMKMTQEERREMMSYLDLLTKMDAEGFNCKKEISMALKSLHEGFGFLDKEAELKEERERRFEDIKKKLEIQIGFSGDKKKPMYGKLIRVTEKERALGKTTLLIDASLKYDIPIVVGSKHLVKWTKDEAKKMYGENTEISVLLASDKELAGRKLPNGVLVDCQIALFDYMTVKKWCLIRGGFYHDREFI</sequence>
<keyword evidence="2" id="KW-1185">Reference proteome</keyword>
<protein>
    <submittedName>
        <fullName evidence="1">Uncharacterized protein</fullName>
    </submittedName>
</protein>
<dbReference type="Proteomes" id="UP000287896">
    <property type="component" value="Segment"/>
</dbReference>
<dbReference type="EMBL" id="MK288021">
    <property type="protein sequence ID" value="AZU98942.1"/>
    <property type="molecule type" value="Genomic_DNA"/>
</dbReference>
<evidence type="ECO:0000313" key="1">
    <source>
        <dbReference type="EMBL" id="AZU98942.1"/>
    </source>
</evidence>
<accession>A0A3Q9R7F5</accession>
<reference evidence="1 2" key="1">
    <citation type="submission" date="2018-12" db="EMBL/GenBank/DDBJ databases">
        <title>Characterization of a novel siphovirus infacting Bacillus anthracis.</title>
        <authorList>
            <person name="Hu X."/>
            <person name="Wan X."/>
            <person name="Geng P."/>
            <person name="Yuan Z."/>
        </authorList>
    </citation>
    <scope>NUCLEOTIDE SEQUENCE [LARGE SCALE GENOMIC DNA]</scope>
</reference>